<dbReference type="SUPFAM" id="SSF55729">
    <property type="entry name" value="Acyl-CoA N-acyltransferases (Nat)"/>
    <property type="match status" value="1"/>
</dbReference>
<dbReference type="InterPro" id="IPR016181">
    <property type="entry name" value="Acyl_CoA_acyltransferase"/>
</dbReference>
<evidence type="ECO:0000259" key="1">
    <source>
        <dbReference type="PROSITE" id="PS51186"/>
    </source>
</evidence>
<dbReference type="InterPro" id="IPR000182">
    <property type="entry name" value="GNAT_dom"/>
</dbReference>
<evidence type="ECO:0000313" key="2">
    <source>
        <dbReference type="EMBL" id="MDN3428398.1"/>
    </source>
</evidence>
<proteinExistence type="predicted"/>
<gene>
    <name evidence="2" type="ORF">QMA01_13925</name>
</gene>
<feature type="domain" description="N-acetyltransferase" evidence="1">
    <location>
        <begin position="3"/>
        <end position="145"/>
    </location>
</feature>
<keyword evidence="3" id="KW-1185">Reference proteome</keyword>
<accession>A0ABT7ZNI1</accession>
<dbReference type="Gene3D" id="3.40.630.30">
    <property type="match status" value="1"/>
</dbReference>
<dbReference type="EMBL" id="JASDCQ010000004">
    <property type="protein sequence ID" value="MDN3428398.1"/>
    <property type="molecule type" value="Genomic_DNA"/>
</dbReference>
<dbReference type="PROSITE" id="PS51186">
    <property type="entry name" value="GNAT"/>
    <property type="match status" value="1"/>
</dbReference>
<dbReference type="Pfam" id="PF00583">
    <property type="entry name" value="Acetyltransf_1"/>
    <property type="match status" value="1"/>
</dbReference>
<evidence type="ECO:0000313" key="3">
    <source>
        <dbReference type="Proteomes" id="UP001225873"/>
    </source>
</evidence>
<sequence length="288" mass="33076">MEKLIRQLDLEDLHYLEKMKTGIEDDYILRVYNRIAGGSSRLFGLFQDGQLASIGGYTIFADQYAMLGRMRSDLRYRGNNLSTQLMAHIMKEVLSLPAVQWVGANTQVENGSARRVMDKLGLTEVSTLYSAVSSNVASLAACDAVWQELSDLTQKQEWINQLYIQTGEVFPYECYYTFPASQALFADADLSQWAFFENQDKSRVLIAKKDYKRNYYLHAVYPWDDLMEQPGLWETISTAQHRLSEKVKSETLIWMDLTPDQVSSLPAHHPFDLPSPWILYGTNRSNRL</sequence>
<comment type="caution">
    <text evidence="2">The sequence shown here is derived from an EMBL/GenBank/DDBJ whole genome shotgun (WGS) entry which is preliminary data.</text>
</comment>
<dbReference type="RefSeq" id="WP_290215237.1">
    <property type="nucleotide sequence ID" value="NZ_JASDCQ010000004.1"/>
</dbReference>
<organism evidence="2 3">
    <name type="scientific">Planococcus notacanthi</name>
    <dbReference type="NCBI Taxonomy" id="3035188"/>
    <lineage>
        <taxon>Bacteria</taxon>
        <taxon>Bacillati</taxon>
        <taxon>Bacillota</taxon>
        <taxon>Bacilli</taxon>
        <taxon>Bacillales</taxon>
        <taxon>Caryophanaceae</taxon>
        <taxon>Planococcus</taxon>
    </lineage>
</organism>
<reference evidence="2 3" key="1">
    <citation type="submission" date="2023-03" db="EMBL/GenBank/DDBJ databases">
        <authorList>
            <person name="Uniacke-Lowe S."/>
            <person name="Ross P."/>
            <person name="Hill C."/>
        </authorList>
    </citation>
    <scope>NUCLEOTIDE SEQUENCE [LARGE SCALE GENOMIC DNA]</scope>
    <source>
        <strain evidence="2 3">APC 4016</strain>
    </source>
</reference>
<protein>
    <submittedName>
        <fullName evidence="2">N-acetyltransferase</fullName>
    </submittedName>
</protein>
<name>A0ABT7ZNI1_9BACL</name>
<dbReference type="Proteomes" id="UP001225873">
    <property type="component" value="Unassembled WGS sequence"/>
</dbReference>